<gene>
    <name evidence="1" type="ORF">HQ394_13890</name>
</gene>
<organism evidence="1 2">
    <name type="scientific">Defluviicoccus vanus</name>
    <dbReference type="NCBI Taxonomy" id="111831"/>
    <lineage>
        <taxon>Bacteria</taxon>
        <taxon>Pseudomonadati</taxon>
        <taxon>Pseudomonadota</taxon>
        <taxon>Alphaproteobacteria</taxon>
        <taxon>Rhodospirillales</taxon>
        <taxon>Rhodospirillaceae</taxon>
        <taxon>Defluviicoccus</taxon>
    </lineage>
</organism>
<dbReference type="Proteomes" id="UP000516369">
    <property type="component" value="Chromosome"/>
</dbReference>
<protein>
    <submittedName>
        <fullName evidence="1">Uncharacterized protein</fullName>
    </submittedName>
</protein>
<name>A0A7H1N3D1_9PROT</name>
<keyword evidence="2" id="KW-1185">Reference proteome</keyword>
<dbReference type="AlphaFoldDB" id="A0A7H1N3D1"/>
<dbReference type="RefSeq" id="WP_190260703.1">
    <property type="nucleotide sequence ID" value="NZ_CP053923.1"/>
</dbReference>
<evidence type="ECO:0000313" key="2">
    <source>
        <dbReference type="Proteomes" id="UP000516369"/>
    </source>
</evidence>
<accession>A0A7H1N3D1</accession>
<proteinExistence type="predicted"/>
<evidence type="ECO:0000313" key="1">
    <source>
        <dbReference type="EMBL" id="QNT70217.1"/>
    </source>
</evidence>
<reference evidence="1 2" key="1">
    <citation type="submission" date="2020-05" db="EMBL/GenBank/DDBJ databases">
        <title>Complete closed genome sequence of Defluviicoccus vanus.</title>
        <authorList>
            <person name="Bessarab I."/>
            <person name="Arumugam K."/>
            <person name="Maszenan A.M."/>
            <person name="Seviour R.J."/>
            <person name="Williams R.B."/>
        </authorList>
    </citation>
    <scope>NUCLEOTIDE SEQUENCE [LARGE SCALE GENOMIC DNA]</scope>
    <source>
        <strain evidence="1 2">Ben 114</strain>
    </source>
</reference>
<sequence length="135" mass="14533">MAQVAEGEEASTTAGVTVQMVPEPRAIIRHVLIRADPEATVVLGQVSRRGVYDNAFAGAKVMGRAVLPDGSVHELTDTLLTPEPRFRNYRTIYPDAAFRLVFPERLPSGTTLYLKFVAGSAAPMSSLGWMGDSIG</sequence>
<dbReference type="KEGG" id="dvn:HQ394_13890"/>
<dbReference type="EMBL" id="CP053923">
    <property type="protein sequence ID" value="QNT70217.1"/>
    <property type="molecule type" value="Genomic_DNA"/>
</dbReference>